<dbReference type="EMBL" id="CP060244">
    <property type="protein sequence ID" value="QNT79575.1"/>
    <property type="molecule type" value="Genomic_DNA"/>
</dbReference>
<evidence type="ECO:0000313" key="4">
    <source>
        <dbReference type="Proteomes" id="UP000516349"/>
    </source>
</evidence>
<evidence type="ECO:0000256" key="2">
    <source>
        <dbReference type="ARBA" id="ARBA00022679"/>
    </source>
</evidence>
<dbReference type="Pfam" id="PF01075">
    <property type="entry name" value="Glyco_transf_9"/>
    <property type="match status" value="1"/>
</dbReference>
<protein>
    <submittedName>
        <fullName evidence="3">Glycosyltransferase family 9 (Heptosyltransferase)</fullName>
    </submittedName>
</protein>
<dbReference type="KEGG" id="ebla:JGUZn3_23750"/>
<gene>
    <name evidence="3" type="ORF">JGUZn3_23750</name>
</gene>
<dbReference type="Gene3D" id="3.40.50.2000">
    <property type="entry name" value="Glycogen Phosphorylase B"/>
    <property type="match status" value="2"/>
</dbReference>
<accession>A0A7H1NUW5</accession>
<evidence type="ECO:0000313" key="3">
    <source>
        <dbReference type="EMBL" id="QNT79575.1"/>
    </source>
</evidence>
<name>A0A7H1NUW5_9PROT</name>
<keyword evidence="4" id="KW-1185">Reference proteome</keyword>
<dbReference type="CDD" id="cd03789">
    <property type="entry name" value="GT9_LPS_heptosyltransferase"/>
    <property type="match status" value="1"/>
</dbReference>
<dbReference type="AlphaFoldDB" id="A0A7H1NUW5"/>
<evidence type="ECO:0000256" key="1">
    <source>
        <dbReference type="ARBA" id="ARBA00022676"/>
    </source>
</evidence>
<dbReference type="GO" id="GO:0009244">
    <property type="term" value="P:lipopolysaccharide core region biosynthetic process"/>
    <property type="evidence" value="ECO:0007669"/>
    <property type="project" value="TreeGrafter"/>
</dbReference>
<proteinExistence type="predicted"/>
<dbReference type="InterPro" id="IPR002201">
    <property type="entry name" value="Glyco_trans_9"/>
</dbReference>
<dbReference type="Proteomes" id="UP000516349">
    <property type="component" value="Chromosome"/>
</dbReference>
<dbReference type="GO" id="GO:0008713">
    <property type="term" value="F:ADP-heptose-lipopolysaccharide heptosyltransferase activity"/>
    <property type="evidence" value="ECO:0007669"/>
    <property type="project" value="TreeGrafter"/>
</dbReference>
<dbReference type="PANTHER" id="PTHR30160">
    <property type="entry name" value="TETRAACYLDISACCHARIDE 4'-KINASE-RELATED"/>
    <property type="match status" value="1"/>
</dbReference>
<sequence length="301" mass="33788">MIRLGALGDFVLSFSAFAAIRKKHQTDHITLLTTRPYVDLAQRSPWFDTVLIDSRPKWWQISRVWTLHETIKGFDFVYDLQTSSRSSFYYYLAGRPLWSGIAQRASHRHRNPHRNFMHTLDRQKDQLVEAGITEFPVFDLSWLAGPISSFGLPQHYSLFVPGAAPHRPAKRWPAAYFGHIAAWLEKHYILRTVVVGSAADKTLAEEILSYCSSAIDLTGKTALTDLAALAAKAHFALGNDTGPMHMAALMGCPCVVLFSQESKPELTAPRGQRDGQVRVLKEPDLANLSEECVKRAISEII</sequence>
<keyword evidence="1" id="KW-0328">Glycosyltransferase</keyword>
<dbReference type="PANTHER" id="PTHR30160:SF1">
    <property type="entry name" value="LIPOPOLYSACCHARIDE 1,2-N-ACETYLGLUCOSAMINETRANSFERASE-RELATED"/>
    <property type="match status" value="1"/>
</dbReference>
<dbReference type="GO" id="GO:0005829">
    <property type="term" value="C:cytosol"/>
    <property type="evidence" value="ECO:0007669"/>
    <property type="project" value="TreeGrafter"/>
</dbReference>
<dbReference type="InterPro" id="IPR051199">
    <property type="entry name" value="LPS_LOS_Heptosyltrfase"/>
</dbReference>
<keyword evidence="2 3" id="KW-0808">Transferase</keyword>
<reference evidence="3 4" key="1">
    <citation type="submission" date="2020-08" db="EMBL/GenBank/DDBJ databases">
        <title>Complete genome sequence of Entomobacter blattae G55GP.</title>
        <authorList>
            <person name="Poehlein A."/>
            <person name="Guzman J."/>
            <person name="Daniel R."/>
            <person name="Vilcinskas A."/>
        </authorList>
    </citation>
    <scope>NUCLEOTIDE SEQUENCE [LARGE SCALE GENOMIC DNA]</scope>
    <source>
        <strain evidence="3 4">G55GP</strain>
    </source>
</reference>
<organism evidence="3 4">
    <name type="scientific">Entomobacter blattae</name>
    <dbReference type="NCBI Taxonomy" id="2762277"/>
    <lineage>
        <taxon>Bacteria</taxon>
        <taxon>Pseudomonadati</taxon>
        <taxon>Pseudomonadota</taxon>
        <taxon>Alphaproteobacteria</taxon>
        <taxon>Acetobacterales</taxon>
        <taxon>Acetobacteraceae</taxon>
        <taxon>Entomobacter</taxon>
    </lineage>
</organism>
<dbReference type="SUPFAM" id="SSF53756">
    <property type="entry name" value="UDP-Glycosyltransferase/glycogen phosphorylase"/>
    <property type="match status" value="1"/>
</dbReference>